<dbReference type="EMBL" id="VYUA01000043">
    <property type="protein sequence ID" value="KAB2588694.1"/>
    <property type="molecule type" value="Genomic_DNA"/>
</dbReference>
<dbReference type="InterPro" id="IPR036291">
    <property type="entry name" value="NAD(P)-bd_dom_sf"/>
</dbReference>
<accession>A0A5N5ERM6</accession>
<dbReference type="AlphaFoldDB" id="A0A5N5ERM6"/>
<dbReference type="Proteomes" id="UP000326907">
    <property type="component" value="Unassembled WGS sequence"/>
</dbReference>
<evidence type="ECO:0000256" key="2">
    <source>
        <dbReference type="ARBA" id="ARBA00022723"/>
    </source>
</evidence>
<protein>
    <submittedName>
        <fullName evidence="7">Glucose 1-dehydrogenase</fullName>
    </submittedName>
</protein>
<dbReference type="GO" id="GO:0016491">
    <property type="term" value="F:oxidoreductase activity"/>
    <property type="evidence" value="ECO:0007669"/>
    <property type="project" value="UniProtKB-KW"/>
</dbReference>
<proteinExistence type="predicted"/>
<dbReference type="PANTHER" id="PTHR43189:SF2">
    <property type="entry name" value="GLUCOSE 1-DEHYDROGENASE"/>
    <property type="match status" value="1"/>
</dbReference>
<dbReference type="PANTHER" id="PTHR43189">
    <property type="entry name" value="ZINC-TYPE ALCOHOL DEHYDROGENASE-LIKE PROTEIN C1198.01-RELATED"/>
    <property type="match status" value="1"/>
</dbReference>
<reference evidence="7 8" key="1">
    <citation type="submission" date="2019-09" db="EMBL/GenBank/DDBJ databases">
        <authorList>
            <person name="Liu P."/>
        </authorList>
    </citation>
    <scope>NUCLEOTIDE SEQUENCE [LARGE SCALE GENOMIC DNA]</scope>
    <source>
        <strain evidence="7 8">TRM68085</strain>
    </source>
</reference>
<dbReference type="GO" id="GO:0046872">
    <property type="term" value="F:metal ion binding"/>
    <property type="evidence" value="ECO:0007669"/>
    <property type="project" value="UniProtKB-KW"/>
</dbReference>
<evidence type="ECO:0000259" key="5">
    <source>
        <dbReference type="Pfam" id="PF08240"/>
    </source>
</evidence>
<dbReference type="CDD" id="cd08230">
    <property type="entry name" value="glucose_DH"/>
    <property type="match status" value="1"/>
</dbReference>
<dbReference type="InterPro" id="IPR013154">
    <property type="entry name" value="ADH-like_N"/>
</dbReference>
<organism evidence="7 8">
    <name type="scientific">Streptomyces arboris</name>
    <dbReference type="NCBI Taxonomy" id="2600619"/>
    <lineage>
        <taxon>Bacteria</taxon>
        <taxon>Bacillati</taxon>
        <taxon>Actinomycetota</taxon>
        <taxon>Actinomycetes</taxon>
        <taxon>Kitasatosporales</taxon>
        <taxon>Streptomycetaceae</taxon>
        <taxon>Streptomyces</taxon>
    </lineage>
</organism>
<keyword evidence="3" id="KW-0862">Zinc</keyword>
<evidence type="ECO:0000256" key="4">
    <source>
        <dbReference type="ARBA" id="ARBA00023002"/>
    </source>
</evidence>
<dbReference type="SUPFAM" id="SSF50129">
    <property type="entry name" value="GroES-like"/>
    <property type="match status" value="1"/>
</dbReference>
<name>A0A5N5ERM6_9ACTN</name>
<dbReference type="InterPro" id="IPR031640">
    <property type="entry name" value="Glu_dehyd_C"/>
</dbReference>
<dbReference type="Gene3D" id="3.90.180.10">
    <property type="entry name" value="Medium-chain alcohol dehydrogenases, catalytic domain"/>
    <property type="match status" value="1"/>
</dbReference>
<evidence type="ECO:0000256" key="1">
    <source>
        <dbReference type="ARBA" id="ARBA00001947"/>
    </source>
</evidence>
<dbReference type="Pfam" id="PF16912">
    <property type="entry name" value="Glu_dehyd_C"/>
    <property type="match status" value="1"/>
</dbReference>
<sequence>MRALTVKPGRQDCLDVRELPDPSPADGELLVRGLAIGVCGTDREITGGHYGKAPLGRDWLILGHESLGRVERAPSGSGFSTGDLVAGVVRRPDPVPCGACARQEFDMCRNGRYTERGIKELDGFGAQAWCVEPDYAVRLEPHLASVGVLMEPTSVVAKAWEQVDRVGGRSWFEPRRALVTGAGPIGLLAALLGVQRGLEVHVLDRVSDGPKPSLVRDLGAAYHTDDAERVIDDVCPDVIVEATGASTLVFASLTGTASYGVVCLTGVSPAGRRITADAGTINREMVLQNDAVVGSVNANQRHFRQAAAALARADRSWLERLITRRVPLERAAEALESRPDDVKVVIDLEG</sequence>
<feature type="domain" description="Glucose dehydrogenase C-terminal" evidence="6">
    <location>
        <begin position="144"/>
        <end position="348"/>
    </location>
</feature>
<gene>
    <name evidence="7" type="ORF">F5983_31045</name>
</gene>
<evidence type="ECO:0000256" key="3">
    <source>
        <dbReference type="ARBA" id="ARBA00022833"/>
    </source>
</evidence>
<dbReference type="SUPFAM" id="SSF51735">
    <property type="entry name" value="NAD(P)-binding Rossmann-fold domains"/>
    <property type="match status" value="1"/>
</dbReference>
<comment type="caution">
    <text evidence="7">The sequence shown here is derived from an EMBL/GenBank/DDBJ whole genome shotgun (WGS) entry which is preliminary data.</text>
</comment>
<feature type="domain" description="Alcohol dehydrogenase-like N-terminal" evidence="5">
    <location>
        <begin position="26"/>
        <end position="139"/>
    </location>
</feature>
<evidence type="ECO:0000313" key="8">
    <source>
        <dbReference type="Proteomes" id="UP000326907"/>
    </source>
</evidence>
<dbReference type="RefSeq" id="WP_151513237.1">
    <property type="nucleotide sequence ID" value="NZ_VYUA01000043.1"/>
</dbReference>
<dbReference type="Pfam" id="PF08240">
    <property type="entry name" value="ADH_N"/>
    <property type="match status" value="1"/>
</dbReference>
<comment type="cofactor">
    <cofactor evidence="1">
        <name>Zn(2+)</name>
        <dbReference type="ChEBI" id="CHEBI:29105"/>
    </cofactor>
</comment>
<evidence type="ECO:0000313" key="7">
    <source>
        <dbReference type="EMBL" id="KAB2588694.1"/>
    </source>
</evidence>
<evidence type="ECO:0000259" key="6">
    <source>
        <dbReference type="Pfam" id="PF16912"/>
    </source>
</evidence>
<dbReference type="InterPro" id="IPR011032">
    <property type="entry name" value="GroES-like_sf"/>
</dbReference>
<keyword evidence="2" id="KW-0479">Metal-binding</keyword>
<keyword evidence="4" id="KW-0560">Oxidoreductase</keyword>
<dbReference type="Gene3D" id="3.40.50.720">
    <property type="entry name" value="NAD(P)-binding Rossmann-like Domain"/>
    <property type="match status" value="1"/>
</dbReference>
<keyword evidence="8" id="KW-1185">Reference proteome</keyword>